<dbReference type="EMBL" id="JACYGY010000001">
    <property type="protein sequence ID" value="MBE9463799.1"/>
    <property type="molecule type" value="Genomic_DNA"/>
</dbReference>
<dbReference type="Pfam" id="PF00106">
    <property type="entry name" value="adh_short"/>
    <property type="match status" value="1"/>
</dbReference>
<dbReference type="InterPro" id="IPR036291">
    <property type="entry name" value="NAD(P)-bd_dom_sf"/>
</dbReference>
<sequence>MKLRNSTVLITGGTSGIGLEFARQLLDQGANVIVTGRDLNKLTQTKKQYPQINIIQSDINNPKAIEALANQVTGQFPELNIIINNAGIMNCVELLDERVNLDNITSEIDTNFIGTIRMIHQFLPHLMTKTSSAVINVTSGLAYIPFITSPIYCATKAGIHIYSQALRHQLKKTAVKVFEVAPPKTDKPMQTAVAESGDRNVMKIDKVVSIAIQGILNDRFEINPGIANLMKWMSRIAPGFFTNLINTNIEKARMKNP</sequence>
<comment type="similarity">
    <text evidence="1 3">Belongs to the short-chain dehydrogenases/reductases (SDR) family.</text>
</comment>
<organism evidence="4 5">
    <name type="scientific">Dyadobacter subterraneus</name>
    <dbReference type="NCBI Taxonomy" id="2773304"/>
    <lineage>
        <taxon>Bacteria</taxon>
        <taxon>Pseudomonadati</taxon>
        <taxon>Bacteroidota</taxon>
        <taxon>Cytophagia</taxon>
        <taxon>Cytophagales</taxon>
        <taxon>Spirosomataceae</taxon>
        <taxon>Dyadobacter</taxon>
    </lineage>
</organism>
<gene>
    <name evidence="4" type="ORF">IEE83_18100</name>
</gene>
<keyword evidence="2" id="KW-0560">Oxidoreductase</keyword>
<evidence type="ECO:0000256" key="2">
    <source>
        <dbReference type="ARBA" id="ARBA00023002"/>
    </source>
</evidence>
<evidence type="ECO:0000313" key="5">
    <source>
        <dbReference type="Proteomes" id="UP000634134"/>
    </source>
</evidence>
<dbReference type="Gene3D" id="3.40.50.720">
    <property type="entry name" value="NAD(P)-binding Rossmann-like Domain"/>
    <property type="match status" value="1"/>
</dbReference>
<comment type="caution">
    <text evidence="4">The sequence shown here is derived from an EMBL/GenBank/DDBJ whole genome shotgun (WGS) entry which is preliminary data.</text>
</comment>
<evidence type="ECO:0000256" key="1">
    <source>
        <dbReference type="ARBA" id="ARBA00006484"/>
    </source>
</evidence>
<dbReference type="InterPro" id="IPR020904">
    <property type="entry name" value="Sc_DH/Rdtase_CS"/>
</dbReference>
<accession>A0ABR9WE77</accession>
<proteinExistence type="inferred from homology"/>
<dbReference type="Proteomes" id="UP000634134">
    <property type="component" value="Unassembled WGS sequence"/>
</dbReference>
<dbReference type="SUPFAM" id="SSF51735">
    <property type="entry name" value="NAD(P)-binding Rossmann-fold domains"/>
    <property type="match status" value="1"/>
</dbReference>
<dbReference type="PANTHER" id="PTHR44196">
    <property type="entry name" value="DEHYDROGENASE/REDUCTASE SDR FAMILY MEMBER 7B"/>
    <property type="match status" value="1"/>
</dbReference>
<dbReference type="PROSITE" id="PS00061">
    <property type="entry name" value="ADH_SHORT"/>
    <property type="match status" value="1"/>
</dbReference>
<reference evidence="5" key="1">
    <citation type="submission" date="2023-07" db="EMBL/GenBank/DDBJ databases">
        <title>Dyadobacter sp. nov 'subterranea' isolated from contaminted grondwater.</title>
        <authorList>
            <person name="Szabo I."/>
            <person name="Al-Omari J."/>
            <person name="Szerdahelyi S.G."/>
            <person name="Rado J."/>
        </authorList>
    </citation>
    <scope>NUCLEOTIDE SEQUENCE [LARGE SCALE GENOMIC DNA]</scope>
    <source>
        <strain evidence="5">UP-52</strain>
    </source>
</reference>
<protein>
    <submittedName>
        <fullName evidence="4">SDR family NAD(P)-dependent oxidoreductase</fullName>
    </submittedName>
</protein>
<evidence type="ECO:0000313" key="4">
    <source>
        <dbReference type="EMBL" id="MBE9463799.1"/>
    </source>
</evidence>
<dbReference type="PRINTS" id="PR00081">
    <property type="entry name" value="GDHRDH"/>
</dbReference>
<dbReference type="InterPro" id="IPR002347">
    <property type="entry name" value="SDR_fam"/>
</dbReference>
<dbReference type="PANTHER" id="PTHR44196:SF1">
    <property type="entry name" value="DEHYDROGENASE_REDUCTASE SDR FAMILY MEMBER 7B"/>
    <property type="match status" value="1"/>
</dbReference>
<dbReference type="RefSeq" id="WP_194121903.1">
    <property type="nucleotide sequence ID" value="NZ_JACYGY010000001.1"/>
</dbReference>
<dbReference type="PRINTS" id="PR00080">
    <property type="entry name" value="SDRFAMILY"/>
</dbReference>
<name>A0ABR9WE77_9BACT</name>
<keyword evidence="5" id="KW-1185">Reference proteome</keyword>
<evidence type="ECO:0000256" key="3">
    <source>
        <dbReference type="RuleBase" id="RU000363"/>
    </source>
</evidence>